<keyword evidence="6 7" id="KW-0472">Membrane</keyword>
<comment type="caution">
    <text evidence="9">The sequence shown here is derived from an EMBL/GenBank/DDBJ whole genome shotgun (WGS) entry which is preliminary data.</text>
</comment>
<feature type="domain" description="Major facilitator superfamily (MFS) profile" evidence="8">
    <location>
        <begin position="225"/>
        <end position="414"/>
    </location>
</feature>
<sequence>MSRIVDVVAPPRLGRSFRWLLASSWVSNIGDGIALAAGPLLVASQTRNAVLVALAAVLQRLPWLLFGLWAGAVADRLDRRRVVIVADLLRAIVVALLCVTIVTGHVSIGLVLVTMFVYGVAEVFADTTTGTLLPMLVAKPDLGIGNARLQAGFLTANQLVGPPLGAFLFAVGMVWPFVVQVVCVGFGVVLVARIATPRGGVRGVPDTHVRRDIADGLRWIRGHAPVRTLALVIFAFNITWGAAWSVLVLYSLDRLHMGEVGFGLLTTAAAAGGLVSTACYGWLERRVPLATVMRGCLLLEVLTHLALAVTTVGWLAIAIMVVFGAYAFVWGTVSQAVRQRAVPQEFQGRVGSVYVVGLFLGLVVGQGLGGVIAEQWGLAAPFWFAFVGSGITLALVWRQLGHIAHVEAEPDEPG</sequence>
<protein>
    <submittedName>
        <fullName evidence="9">MFS transporter</fullName>
    </submittedName>
</protein>
<dbReference type="SUPFAM" id="SSF103473">
    <property type="entry name" value="MFS general substrate transporter"/>
    <property type="match status" value="1"/>
</dbReference>
<dbReference type="Proteomes" id="UP000317722">
    <property type="component" value="Unassembled WGS sequence"/>
</dbReference>
<dbReference type="Gene3D" id="1.20.1250.20">
    <property type="entry name" value="MFS general substrate transporter like domains"/>
    <property type="match status" value="1"/>
</dbReference>
<name>A0A502CU00_9MICO</name>
<keyword evidence="4 7" id="KW-0812">Transmembrane</keyword>
<evidence type="ECO:0000256" key="3">
    <source>
        <dbReference type="ARBA" id="ARBA00022475"/>
    </source>
</evidence>
<evidence type="ECO:0000256" key="4">
    <source>
        <dbReference type="ARBA" id="ARBA00022692"/>
    </source>
</evidence>
<proteinExistence type="predicted"/>
<feature type="transmembrane region" description="Helical" evidence="7">
    <location>
        <begin position="228"/>
        <end position="250"/>
    </location>
</feature>
<feature type="transmembrane region" description="Helical" evidence="7">
    <location>
        <begin position="262"/>
        <end position="282"/>
    </location>
</feature>
<feature type="transmembrane region" description="Helical" evidence="7">
    <location>
        <begin position="20"/>
        <end position="43"/>
    </location>
</feature>
<keyword evidence="5 7" id="KW-1133">Transmembrane helix</keyword>
<evidence type="ECO:0000256" key="2">
    <source>
        <dbReference type="ARBA" id="ARBA00022448"/>
    </source>
</evidence>
<feature type="transmembrane region" description="Helical" evidence="7">
    <location>
        <begin position="289"/>
        <end position="307"/>
    </location>
</feature>
<dbReference type="AlphaFoldDB" id="A0A502CU00"/>
<dbReference type="OrthoDB" id="145388at2"/>
<gene>
    <name evidence="9" type="ORF">EAH86_13560</name>
</gene>
<evidence type="ECO:0000259" key="8">
    <source>
        <dbReference type="PROSITE" id="PS50850"/>
    </source>
</evidence>
<dbReference type="CDD" id="cd06173">
    <property type="entry name" value="MFS_MefA_like"/>
    <property type="match status" value="1"/>
</dbReference>
<dbReference type="GO" id="GO:0005886">
    <property type="term" value="C:plasma membrane"/>
    <property type="evidence" value="ECO:0007669"/>
    <property type="project" value="UniProtKB-SubCell"/>
</dbReference>
<dbReference type="InterPro" id="IPR020846">
    <property type="entry name" value="MFS_dom"/>
</dbReference>
<keyword evidence="3" id="KW-1003">Cell membrane</keyword>
<dbReference type="PROSITE" id="PS50850">
    <property type="entry name" value="MFS"/>
    <property type="match status" value="1"/>
</dbReference>
<evidence type="ECO:0000256" key="6">
    <source>
        <dbReference type="ARBA" id="ARBA00023136"/>
    </source>
</evidence>
<dbReference type="InterPro" id="IPR010290">
    <property type="entry name" value="TM_effector"/>
</dbReference>
<feature type="transmembrane region" description="Helical" evidence="7">
    <location>
        <begin position="49"/>
        <end position="70"/>
    </location>
</feature>
<accession>A0A502CU00</accession>
<organism evidence="9 10">
    <name type="scientific">Pedococcus bigeumensis</name>
    <dbReference type="NCBI Taxonomy" id="433644"/>
    <lineage>
        <taxon>Bacteria</taxon>
        <taxon>Bacillati</taxon>
        <taxon>Actinomycetota</taxon>
        <taxon>Actinomycetes</taxon>
        <taxon>Micrococcales</taxon>
        <taxon>Intrasporangiaceae</taxon>
        <taxon>Pedococcus</taxon>
    </lineage>
</organism>
<evidence type="ECO:0000313" key="9">
    <source>
        <dbReference type="EMBL" id="TPG16378.1"/>
    </source>
</evidence>
<dbReference type="PANTHER" id="PTHR23513:SF6">
    <property type="entry name" value="MAJOR FACILITATOR SUPERFAMILY ASSOCIATED DOMAIN-CONTAINING PROTEIN"/>
    <property type="match status" value="1"/>
</dbReference>
<dbReference type="RefSeq" id="WP_140741842.1">
    <property type="nucleotide sequence ID" value="NZ_RCZM01000004.1"/>
</dbReference>
<keyword evidence="2" id="KW-0813">Transport</keyword>
<evidence type="ECO:0000256" key="7">
    <source>
        <dbReference type="SAM" id="Phobius"/>
    </source>
</evidence>
<feature type="transmembrane region" description="Helical" evidence="7">
    <location>
        <begin position="353"/>
        <end position="372"/>
    </location>
</feature>
<dbReference type="Pfam" id="PF05977">
    <property type="entry name" value="MFS_3"/>
    <property type="match status" value="1"/>
</dbReference>
<dbReference type="GO" id="GO:0022857">
    <property type="term" value="F:transmembrane transporter activity"/>
    <property type="evidence" value="ECO:0007669"/>
    <property type="project" value="InterPro"/>
</dbReference>
<dbReference type="EMBL" id="RCZM01000004">
    <property type="protein sequence ID" value="TPG16378.1"/>
    <property type="molecule type" value="Genomic_DNA"/>
</dbReference>
<feature type="transmembrane region" description="Helical" evidence="7">
    <location>
        <begin position="167"/>
        <end position="192"/>
    </location>
</feature>
<feature type="transmembrane region" description="Helical" evidence="7">
    <location>
        <begin position="378"/>
        <end position="397"/>
    </location>
</feature>
<dbReference type="InterPro" id="IPR036259">
    <property type="entry name" value="MFS_trans_sf"/>
</dbReference>
<feature type="transmembrane region" description="Helical" evidence="7">
    <location>
        <begin position="313"/>
        <end position="333"/>
    </location>
</feature>
<feature type="transmembrane region" description="Helical" evidence="7">
    <location>
        <begin position="91"/>
        <end position="118"/>
    </location>
</feature>
<comment type="subcellular location">
    <subcellularLocation>
        <location evidence="1">Cell membrane</location>
        <topology evidence="1">Multi-pass membrane protein</topology>
    </subcellularLocation>
</comment>
<keyword evidence="10" id="KW-1185">Reference proteome</keyword>
<evidence type="ECO:0000256" key="1">
    <source>
        <dbReference type="ARBA" id="ARBA00004651"/>
    </source>
</evidence>
<reference evidence="9 10" key="1">
    <citation type="journal article" date="2019" name="Environ. Microbiol.">
        <title>Species interactions and distinct microbial communities in high Arctic permafrost affected cryosols are associated with the CH4 and CO2 gas fluxes.</title>
        <authorList>
            <person name="Altshuler I."/>
            <person name="Hamel J."/>
            <person name="Turney S."/>
            <person name="Magnuson E."/>
            <person name="Levesque R."/>
            <person name="Greer C."/>
            <person name="Whyte L.G."/>
        </authorList>
    </citation>
    <scope>NUCLEOTIDE SEQUENCE [LARGE SCALE GENOMIC DNA]</scope>
    <source>
        <strain evidence="9 10">S9.3A</strain>
    </source>
</reference>
<evidence type="ECO:0000256" key="5">
    <source>
        <dbReference type="ARBA" id="ARBA00022989"/>
    </source>
</evidence>
<evidence type="ECO:0000313" key="10">
    <source>
        <dbReference type="Proteomes" id="UP000317722"/>
    </source>
</evidence>
<dbReference type="PANTHER" id="PTHR23513">
    <property type="entry name" value="INTEGRAL MEMBRANE EFFLUX PROTEIN-RELATED"/>
    <property type="match status" value="1"/>
</dbReference>